<evidence type="ECO:0000256" key="3">
    <source>
        <dbReference type="ARBA" id="ARBA00001522"/>
    </source>
</evidence>
<accession>A0LA82</accession>
<dbReference type="EC" id="2.7.1.156" evidence="14"/>
<feature type="binding site" evidence="16">
    <location>
        <begin position="33"/>
        <end position="35"/>
    </location>
    <ligand>
        <name>GTP</name>
        <dbReference type="ChEBI" id="CHEBI:37565"/>
    </ligand>
</feature>
<evidence type="ECO:0000256" key="15">
    <source>
        <dbReference type="PIRSR" id="PIRSR006135-1"/>
    </source>
</evidence>
<evidence type="ECO:0000256" key="16">
    <source>
        <dbReference type="PIRSR" id="PIRSR006135-2"/>
    </source>
</evidence>
<reference evidence="17 18" key="2">
    <citation type="journal article" date="2012" name="Int. J. Syst. Evol. Microbiol.">
        <title>Magnetococcus marinus gen. nov., sp. nov., a marine, magnetotactic bacterium that represents a novel lineage (Magnetococcaceae fam. nov.; Magnetococcales ord. nov.) at the base of the Alphaproteobacteria.</title>
        <authorList>
            <person name="Bazylinski D.A."/>
            <person name="Williams T.J."/>
            <person name="Lefevre C.T."/>
            <person name="Berg R.J."/>
            <person name="Zhang C.L."/>
            <person name="Bowser S.S."/>
            <person name="Dean A.J."/>
            <person name="Beveridge T.J."/>
        </authorList>
    </citation>
    <scope>NUCLEOTIDE SEQUENCE [LARGE SCALE GENOMIC DNA]</scope>
    <source>
        <strain evidence="18">ATCC BAA-1437 / JCM 17883 / MC-1</strain>
    </source>
</reference>
<keyword evidence="9 14" id="KW-0808">Transferase</keyword>
<evidence type="ECO:0000256" key="13">
    <source>
        <dbReference type="ARBA" id="ARBA00023134"/>
    </source>
</evidence>
<evidence type="ECO:0000256" key="14">
    <source>
        <dbReference type="PIRNR" id="PIRNR006135"/>
    </source>
</evidence>
<evidence type="ECO:0000256" key="2">
    <source>
        <dbReference type="ARBA" id="ARBA00000711"/>
    </source>
</evidence>
<keyword evidence="8 14" id="KW-0169">Cobalamin biosynthesis</keyword>
<comment type="catalytic activity">
    <reaction evidence="1 14">
        <text>adenosylcob(III)inamide + ATP = adenosylcob(III)inamide phosphate + ADP + H(+)</text>
        <dbReference type="Rhea" id="RHEA:15769"/>
        <dbReference type="ChEBI" id="CHEBI:2480"/>
        <dbReference type="ChEBI" id="CHEBI:15378"/>
        <dbReference type="ChEBI" id="CHEBI:30616"/>
        <dbReference type="ChEBI" id="CHEBI:58502"/>
        <dbReference type="ChEBI" id="CHEBI:456216"/>
        <dbReference type="EC" id="2.7.1.156"/>
    </reaction>
</comment>
<keyword evidence="10 14" id="KW-0547">Nucleotide-binding</keyword>
<sequence length="172" mass="18437">MAIGLILGGARSGKTALAEQWAKQSGWPVVMIATARNEDAEMAQRIARHRALRPAHWQTVEEPVQLAAVLQQHAAAERFVVVDCLTLWLSNLLMLDEQGVALAREQQALLRVLAELPGQVVMVSNESGLGVVPMGALTRRYVDAAGALHQAVAARAERVVLTVAGLPLVLKG</sequence>
<dbReference type="SUPFAM" id="SSF52540">
    <property type="entry name" value="P-loop containing nucleoside triphosphate hydrolases"/>
    <property type="match status" value="1"/>
</dbReference>
<feature type="binding site" evidence="16">
    <location>
        <begin position="50"/>
        <end position="53"/>
    </location>
    <ligand>
        <name>GTP</name>
        <dbReference type="ChEBI" id="CHEBI:37565"/>
    </ligand>
</feature>
<comment type="pathway">
    <text evidence="6 14">Cofactor biosynthesis; adenosylcobalamin biosynthesis; adenosylcobalamin from cob(II)yrinate a,c-diamide: step 5/7.</text>
</comment>
<dbReference type="InterPro" id="IPR027417">
    <property type="entry name" value="P-loop_NTPase"/>
</dbReference>
<comment type="catalytic activity">
    <reaction evidence="3">
        <text>adenosylcob(III)inamide + GTP = adenosylcob(III)inamide phosphate + GDP + H(+)</text>
        <dbReference type="Rhea" id="RHEA:15765"/>
        <dbReference type="ChEBI" id="CHEBI:2480"/>
        <dbReference type="ChEBI" id="CHEBI:15378"/>
        <dbReference type="ChEBI" id="CHEBI:37565"/>
        <dbReference type="ChEBI" id="CHEBI:58189"/>
        <dbReference type="ChEBI" id="CHEBI:58502"/>
        <dbReference type="EC" id="2.7.1.156"/>
    </reaction>
</comment>
<dbReference type="Gene3D" id="3.40.50.300">
    <property type="entry name" value="P-loop containing nucleotide triphosphate hydrolases"/>
    <property type="match status" value="1"/>
</dbReference>
<dbReference type="EMBL" id="CP000471">
    <property type="protein sequence ID" value="ABK44875.1"/>
    <property type="molecule type" value="Genomic_DNA"/>
</dbReference>
<gene>
    <name evidence="17" type="ordered locus">Mmc1_2375</name>
</gene>
<evidence type="ECO:0000256" key="5">
    <source>
        <dbReference type="ARBA" id="ARBA00004692"/>
    </source>
</evidence>
<protein>
    <recommendedName>
        <fullName evidence="14">Bifunctional adenosylcobalamin biosynthesis protein</fullName>
        <ecNumber evidence="14">2.7.1.156</ecNumber>
        <ecNumber evidence="14">2.7.7.62</ecNumber>
    </recommendedName>
</protein>
<keyword evidence="13 14" id="KW-0342">GTP-binding</keyword>
<comment type="similarity">
    <text evidence="7 14">Belongs to the CobU/CobP family.</text>
</comment>
<dbReference type="GO" id="GO:0009236">
    <property type="term" value="P:cobalamin biosynthetic process"/>
    <property type="evidence" value="ECO:0007669"/>
    <property type="project" value="UniProtKB-UniRule"/>
</dbReference>
<proteinExistence type="inferred from homology"/>
<dbReference type="PANTHER" id="PTHR34848:SF1">
    <property type="entry name" value="BIFUNCTIONAL ADENOSYLCOBALAMIN BIOSYNTHESIS PROTEIN COBU"/>
    <property type="match status" value="1"/>
</dbReference>
<feature type="active site" description="GMP-histidine intermediate" evidence="15">
    <location>
        <position position="49"/>
    </location>
</feature>
<dbReference type="Pfam" id="PF02283">
    <property type="entry name" value="CobU"/>
    <property type="match status" value="1"/>
</dbReference>
<evidence type="ECO:0000256" key="9">
    <source>
        <dbReference type="ARBA" id="ARBA00022679"/>
    </source>
</evidence>
<evidence type="ECO:0000256" key="4">
    <source>
        <dbReference type="ARBA" id="ARBA00003889"/>
    </source>
</evidence>
<dbReference type="HOGENOM" id="CLU_094161_0_1_5"/>
<dbReference type="Proteomes" id="UP000002586">
    <property type="component" value="Chromosome"/>
</dbReference>
<dbReference type="GO" id="GO:0005524">
    <property type="term" value="F:ATP binding"/>
    <property type="evidence" value="ECO:0007669"/>
    <property type="project" value="UniProtKB-UniRule"/>
</dbReference>
<keyword evidence="11 14" id="KW-0418">Kinase</keyword>
<keyword evidence="12 14" id="KW-0067">ATP-binding</keyword>
<dbReference type="eggNOG" id="COG2087">
    <property type="taxonomic scope" value="Bacteria"/>
</dbReference>
<comment type="catalytic activity">
    <reaction evidence="2 14">
        <text>adenosylcob(III)inamide phosphate + GTP + H(+) = adenosylcob(III)inamide-GDP + diphosphate</text>
        <dbReference type="Rhea" id="RHEA:22712"/>
        <dbReference type="ChEBI" id="CHEBI:15378"/>
        <dbReference type="ChEBI" id="CHEBI:33019"/>
        <dbReference type="ChEBI" id="CHEBI:37565"/>
        <dbReference type="ChEBI" id="CHEBI:58502"/>
        <dbReference type="ChEBI" id="CHEBI:60487"/>
        <dbReference type="EC" id="2.7.7.62"/>
    </reaction>
</comment>
<reference evidence="18" key="1">
    <citation type="journal article" date="2009" name="Appl. Environ. Microbiol.">
        <title>Complete genome sequence of the chemolithoautotrophic marine magnetotactic coccus strain MC-1.</title>
        <authorList>
            <person name="Schubbe S."/>
            <person name="Williams T.J."/>
            <person name="Xie G."/>
            <person name="Kiss H.E."/>
            <person name="Brettin T.S."/>
            <person name="Martinez D."/>
            <person name="Ross C.A."/>
            <person name="Schuler D."/>
            <person name="Cox B.L."/>
            <person name="Nealson K.H."/>
            <person name="Bazylinski D.A."/>
        </authorList>
    </citation>
    <scope>NUCLEOTIDE SEQUENCE [LARGE SCALE GENOMIC DNA]</scope>
    <source>
        <strain evidence="18">ATCC BAA-1437 / JCM 17883 / MC-1</strain>
    </source>
</reference>
<dbReference type="AlphaFoldDB" id="A0LA82"/>
<evidence type="ECO:0000313" key="17">
    <source>
        <dbReference type="EMBL" id="ABK44875.1"/>
    </source>
</evidence>
<dbReference type="GO" id="GO:0008820">
    <property type="term" value="F:cobinamide phosphate guanylyltransferase activity"/>
    <property type="evidence" value="ECO:0007669"/>
    <property type="project" value="UniProtKB-UniRule"/>
</dbReference>
<dbReference type="EC" id="2.7.7.62" evidence="14"/>
<comment type="function">
    <text evidence="4 14">Catalyzes ATP-dependent phosphorylation of adenosylcobinamide and addition of GMP to adenosylcobinamide phosphate.</text>
</comment>
<feature type="binding site" evidence="16">
    <location>
        <position position="83"/>
    </location>
    <ligand>
        <name>GTP</name>
        <dbReference type="ChEBI" id="CHEBI:37565"/>
    </ligand>
</feature>
<keyword evidence="18" id="KW-1185">Reference proteome</keyword>
<dbReference type="RefSeq" id="WP_011713995.1">
    <property type="nucleotide sequence ID" value="NC_008576.1"/>
</dbReference>
<evidence type="ECO:0000256" key="6">
    <source>
        <dbReference type="ARBA" id="ARBA00005159"/>
    </source>
</evidence>
<feature type="binding site" evidence="16">
    <location>
        <position position="61"/>
    </location>
    <ligand>
        <name>GTP</name>
        <dbReference type="ChEBI" id="CHEBI:37565"/>
    </ligand>
</feature>
<dbReference type="KEGG" id="mgm:Mmc1_2375"/>
<dbReference type="NCBIfam" id="NF004469">
    <property type="entry name" value="PRK05800.1"/>
    <property type="match status" value="1"/>
</dbReference>
<evidence type="ECO:0000256" key="12">
    <source>
        <dbReference type="ARBA" id="ARBA00022840"/>
    </source>
</evidence>
<evidence type="ECO:0000256" key="1">
    <source>
        <dbReference type="ARBA" id="ARBA00000312"/>
    </source>
</evidence>
<evidence type="ECO:0000256" key="11">
    <source>
        <dbReference type="ARBA" id="ARBA00022777"/>
    </source>
</evidence>
<comment type="pathway">
    <text evidence="5 14">Cofactor biosynthesis; adenosylcobalamin biosynthesis; adenosylcobalamin from cob(II)yrinate a,c-diamide: step 6/7.</text>
</comment>
<dbReference type="PIRSF" id="PIRSF006135">
    <property type="entry name" value="CobU"/>
    <property type="match status" value="1"/>
</dbReference>
<dbReference type="STRING" id="156889.Mmc1_2375"/>
<evidence type="ECO:0000313" key="18">
    <source>
        <dbReference type="Proteomes" id="UP000002586"/>
    </source>
</evidence>
<dbReference type="CDD" id="cd00544">
    <property type="entry name" value="CobU"/>
    <property type="match status" value="1"/>
</dbReference>
<name>A0LA82_MAGMM</name>
<evidence type="ECO:0000256" key="8">
    <source>
        <dbReference type="ARBA" id="ARBA00022573"/>
    </source>
</evidence>
<evidence type="ECO:0000256" key="10">
    <source>
        <dbReference type="ARBA" id="ARBA00022741"/>
    </source>
</evidence>
<dbReference type="PANTHER" id="PTHR34848">
    <property type="match status" value="1"/>
</dbReference>
<dbReference type="UniPathway" id="UPA00148">
    <property type="reaction ID" value="UER00236"/>
</dbReference>
<organism evidence="17 18">
    <name type="scientific">Magnetococcus marinus (strain ATCC BAA-1437 / JCM 17883 / MC-1)</name>
    <dbReference type="NCBI Taxonomy" id="156889"/>
    <lineage>
        <taxon>Bacteria</taxon>
        <taxon>Pseudomonadati</taxon>
        <taxon>Pseudomonadota</taxon>
        <taxon>Magnetococcia</taxon>
        <taxon>Magnetococcales</taxon>
        <taxon>Magnetococcaceae</taxon>
        <taxon>Magnetococcus</taxon>
    </lineage>
</organism>
<dbReference type="InterPro" id="IPR003203">
    <property type="entry name" value="CobU/CobP"/>
</dbReference>
<dbReference type="GO" id="GO:0005525">
    <property type="term" value="F:GTP binding"/>
    <property type="evidence" value="ECO:0007669"/>
    <property type="project" value="UniProtKB-UniRule"/>
</dbReference>
<dbReference type="GO" id="GO:0043752">
    <property type="term" value="F:adenosylcobinamide kinase activity"/>
    <property type="evidence" value="ECO:0007669"/>
    <property type="project" value="UniProtKB-EC"/>
</dbReference>
<evidence type="ECO:0000256" key="7">
    <source>
        <dbReference type="ARBA" id="ARBA00007490"/>
    </source>
</evidence>